<evidence type="ECO:0000313" key="5">
    <source>
        <dbReference type="EMBL" id="MDJ1370465.1"/>
    </source>
</evidence>
<keyword evidence="6" id="KW-1185">Reference proteome</keyword>
<dbReference type="InterPro" id="IPR024072">
    <property type="entry name" value="DHFR-like_dom_sf"/>
</dbReference>
<feature type="domain" description="Bacterial bifunctional deaminase-reductase C-terminal" evidence="4">
    <location>
        <begin position="50"/>
        <end position="213"/>
    </location>
</feature>
<dbReference type="Gene3D" id="3.40.430.10">
    <property type="entry name" value="Dihydrofolate Reductase, subunit A"/>
    <property type="match status" value="1"/>
</dbReference>
<comment type="caution">
    <text evidence="5">The sequence shown here is derived from an EMBL/GenBank/DDBJ whole genome shotgun (WGS) entry which is preliminary data.</text>
</comment>
<dbReference type="EMBL" id="PXVD01000004">
    <property type="protein sequence ID" value="MDJ1370465.1"/>
    <property type="molecule type" value="Genomic_DNA"/>
</dbReference>
<dbReference type="SUPFAM" id="SSF53597">
    <property type="entry name" value="Dihydrofolate reductase-like"/>
    <property type="match status" value="1"/>
</dbReference>
<dbReference type="InterPro" id="IPR050765">
    <property type="entry name" value="Riboflavin_Biosynth_HTPR"/>
</dbReference>
<reference evidence="5" key="1">
    <citation type="submission" date="2018-03" db="EMBL/GenBank/DDBJ databases">
        <authorList>
            <person name="Nunes O.C."/>
            <person name="Lopes A.R."/>
            <person name="Froufe H."/>
            <person name="Munoz-Merida A."/>
            <person name="Barroso C."/>
            <person name="Egas C."/>
        </authorList>
    </citation>
    <scope>NUCLEOTIDE SEQUENCE</scope>
    <source>
        <strain evidence="5">ON4</strain>
    </source>
</reference>
<evidence type="ECO:0000256" key="2">
    <source>
        <dbReference type="ARBA" id="ARBA00022857"/>
    </source>
</evidence>
<keyword evidence="2" id="KW-0521">NADP</keyword>
<proteinExistence type="predicted"/>
<protein>
    <recommendedName>
        <fullName evidence="4">Bacterial bifunctional deaminase-reductase C-terminal domain-containing protein</fullName>
    </recommendedName>
</protein>
<organism evidence="5 6">
    <name type="scientific">Gulosibacter molinativorax</name>
    <dbReference type="NCBI Taxonomy" id="256821"/>
    <lineage>
        <taxon>Bacteria</taxon>
        <taxon>Bacillati</taxon>
        <taxon>Actinomycetota</taxon>
        <taxon>Actinomycetes</taxon>
        <taxon>Micrococcales</taxon>
        <taxon>Microbacteriaceae</taxon>
        <taxon>Gulosibacter</taxon>
    </lineage>
</organism>
<keyword evidence="3" id="KW-0560">Oxidoreductase</keyword>
<name>A0ABT7C5K3_9MICO</name>
<dbReference type="PANTHER" id="PTHR38011">
    <property type="entry name" value="DIHYDROFOLATE REDUCTASE FAMILY PROTEIN (AFU_ORTHOLOGUE AFUA_8G06820)"/>
    <property type="match status" value="1"/>
</dbReference>
<evidence type="ECO:0000256" key="3">
    <source>
        <dbReference type="ARBA" id="ARBA00023002"/>
    </source>
</evidence>
<sequence length="250" mass="27399">MAIAIDAMPDPERLRVLASRSGTAPQELDLRDPAVDERIRELYSPPRPHWVRMNMIGSLNGRVTGSDGTSDSLSNRADRRILSVIRRMSDAIVVGAETVRNERHLSTKPTWLCVVTASGNLTGHRISEADAAESVLVCCPPDARGEVERTMPGAQIQALEPQGGRIALEEVIAALRERDLHQIVVEGGNRLISQFLDEGRLNEICLTQAPVFAPNEATSLPGSVAGTKFERELLLEDSAEFIYQRLVTTL</sequence>
<dbReference type="RefSeq" id="WP_051266131.1">
    <property type="nucleotide sequence ID" value="NZ_CP028426.1"/>
</dbReference>
<comment type="pathway">
    <text evidence="1">Cofactor biosynthesis; riboflavin biosynthesis.</text>
</comment>
<dbReference type="Proteomes" id="UP001170379">
    <property type="component" value="Unassembled WGS sequence"/>
</dbReference>
<dbReference type="InterPro" id="IPR002734">
    <property type="entry name" value="RibDG_C"/>
</dbReference>
<dbReference type="Pfam" id="PF01872">
    <property type="entry name" value="RibD_C"/>
    <property type="match status" value="1"/>
</dbReference>
<evidence type="ECO:0000256" key="1">
    <source>
        <dbReference type="ARBA" id="ARBA00005104"/>
    </source>
</evidence>
<evidence type="ECO:0000313" key="6">
    <source>
        <dbReference type="Proteomes" id="UP001170379"/>
    </source>
</evidence>
<evidence type="ECO:0000259" key="4">
    <source>
        <dbReference type="Pfam" id="PF01872"/>
    </source>
</evidence>
<gene>
    <name evidence="5" type="ORF">C7K25_03595</name>
</gene>
<dbReference type="PANTHER" id="PTHR38011:SF7">
    <property type="entry name" value="2,5-DIAMINO-6-RIBOSYLAMINO-4(3H)-PYRIMIDINONE 5'-PHOSPHATE REDUCTASE"/>
    <property type="match status" value="1"/>
</dbReference>
<accession>A0ABT7C5K3</accession>
<reference evidence="5" key="2">
    <citation type="journal article" date="2022" name="Sci. Rep.">
        <title>In silico prediction of the enzymes involved in the degradation of the herbicide molinate by Gulosibacter molinativorax ON4T.</title>
        <authorList>
            <person name="Lopes A.R."/>
            <person name="Bunin E."/>
            <person name="Viana A.T."/>
            <person name="Froufe H."/>
            <person name="Munoz-Merida A."/>
            <person name="Pinho D."/>
            <person name="Figueiredo J."/>
            <person name="Barroso C."/>
            <person name="Vaz-Moreira I."/>
            <person name="Bellanger X."/>
            <person name="Egas C."/>
            <person name="Nunes O.C."/>
        </authorList>
    </citation>
    <scope>NUCLEOTIDE SEQUENCE</scope>
    <source>
        <strain evidence="5">ON4</strain>
    </source>
</reference>